<accession>A0ABM7QQH6</accession>
<feature type="domain" description="Cas12f1-like TNB" evidence="2">
    <location>
        <begin position="24"/>
        <end position="91"/>
    </location>
</feature>
<evidence type="ECO:0000313" key="3">
    <source>
        <dbReference type="EMBL" id="BCU08424.1"/>
    </source>
</evidence>
<name>A0ABM7QQH6_9GAMM</name>
<dbReference type="NCBIfam" id="NF040570">
    <property type="entry name" value="guided_TnpB"/>
    <property type="match status" value="1"/>
</dbReference>
<keyword evidence="1" id="KW-0238">DNA-binding</keyword>
<evidence type="ECO:0000259" key="2">
    <source>
        <dbReference type="Pfam" id="PF07282"/>
    </source>
</evidence>
<dbReference type="EMBL" id="AP024564">
    <property type="protein sequence ID" value="BCU08424.1"/>
    <property type="molecule type" value="Genomic_DNA"/>
</dbReference>
<proteinExistence type="predicted"/>
<geneLocation type="plasmid" evidence="3 4">
    <name>pAt1</name>
</geneLocation>
<dbReference type="InterPro" id="IPR010095">
    <property type="entry name" value="Cas12f1-like_TNB"/>
</dbReference>
<protein>
    <recommendedName>
        <fullName evidence="2">Cas12f1-like TNB domain-containing protein</fullName>
    </recommendedName>
</protein>
<keyword evidence="4" id="KW-1185">Reference proteome</keyword>
<sequence length="109" mass="12607">MYQNTQNHRRARAPPRSLPLDVGFGEIRRQIDYKAQWYGRTVVQIDRWYPSSQRCACCGHLHRALRLSDRHWICSSCGTRHDRDLNAARNILAAGRAILQGADALRVHE</sequence>
<dbReference type="Pfam" id="PF07282">
    <property type="entry name" value="Cas12f1-like_TNB"/>
    <property type="match status" value="1"/>
</dbReference>
<keyword evidence="3" id="KW-0614">Plasmid</keyword>
<organism evidence="3 4">
    <name type="scientific">Allochromatium tepidum</name>
    <dbReference type="NCBI Taxonomy" id="553982"/>
    <lineage>
        <taxon>Bacteria</taxon>
        <taxon>Pseudomonadati</taxon>
        <taxon>Pseudomonadota</taxon>
        <taxon>Gammaproteobacteria</taxon>
        <taxon>Chromatiales</taxon>
        <taxon>Chromatiaceae</taxon>
        <taxon>Allochromatium</taxon>
    </lineage>
</organism>
<dbReference type="Proteomes" id="UP000680679">
    <property type="component" value="Plasmid pAt1"/>
</dbReference>
<evidence type="ECO:0000313" key="4">
    <source>
        <dbReference type="Proteomes" id="UP000680679"/>
    </source>
</evidence>
<dbReference type="RefSeq" id="WP_213381901.1">
    <property type="nucleotide sequence ID" value="NZ_AP024564.1"/>
</dbReference>
<gene>
    <name evidence="3" type="ORF">Atep_31010</name>
</gene>
<reference evidence="3 4" key="1">
    <citation type="submission" date="2021-04" db="EMBL/GenBank/DDBJ databases">
        <title>Complete genome sequencing of Allochromatium tepidum strain NZ.</title>
        <authorList>
            <person name="Tsukatani Y."/>
            <person name="Mori H."/>
        </authorList>
    </citation>
    <scope>NUCLEOTIDE SEQUENCE [LARGE SCALE GENOMIC DNA]</scope>
    <source>
        <strain evidence="3 4">NZ</strain>
        <plasmid evidence="3 4">pAt1</plasmid>
    </source>
</reference>
<evidence type="ECO:0000256" key="1">
    <source>
        <dbReference type="ARBA" id="ARBA00023125"/>
    </source>
</evidence>